<dbReference type="RefSeq" id="WP_067676793.1">
    <property type="nucleotide sequence ID" value="NZ_CP016591.1"/>
</dbReference>
<evidence type="ECO:0000313" key="1">
    <source>
        <dbReference type="EMBL" id="ANY19406.1"/>
    </source>
</evidence>
<proteinExistence type="predicted"/>
<evidence type="ECO:0008006" key="3">
    <source>
        <dbReference type="Google" id="ProtNLM"/>
    </source>
</evidence>
<reference evidence="1 2" key="1">
    <citation type="submission" date="2016-07" db="EMBL/GenBank/DDBJ databases">
        <title>Complete genome sequence of Altererythrobacter dongtanensis KCTC 22672, a type strain with esterase isolated from tidal flat.</title>
        <authorList>
            <person name="Cheng H."/>
            <person name="Wu Y.-H."/>
            <person name="Zhou P."/>
            <person name="Huo Y.-Y."/>
            <person name="Wang C.-S."/>
            <person name="Xu X.-W."/>
        </authorList>
    </citation>
    <scope>NUCLEOTIDE SEQUENCE [LARGE SCALE GENOMIC DNA]</scope>
    <source>
        <strain evidence="1 2">KCTC 22672</strain>
    </source>
</reference>
<dbReference type="OrthoDB" id="7505978at2"/>
<dbReference type="Proteomes" id="UP000092932">
    <property type="component" value="Chromosome"/>
</dbReference>
<sequence>MIRATWIALMVLLAGVAVCAQIDRATVNDPALAVLVPGPFRAFAQAPLAAAALVGTDGDAAIKEAQVLVRRRPVPAEHLFLLSMANLTSGDPQGFAKAFELSTRRGWRARPVQATAARAALDTGDVEAAANRIAALWALGPDDETRALTKELLDRPGGRAAFELRADANPVWRASGRRALDRDDASERRRLPVRQ</sequence>
<keyword evidence="2" id="KW-1185">Reference proteome</keyword>
<dbReference type="KEGG" id="ado:A6F68_00880"/>
<dbReference type="STRING" id="692370.A6F68_00880"/>
<protein>
    <recommendedName>
        <fullName evidence="3">Tetratricopeptide repeat protein</fullName>
    </recommendedName>
</protein>
<gene>
    <name evidence="1" type="ORF">A6F68_00880</name>
</gene>
<dbReference type="EMBL" id="CP016591">
    <property type="protein sequence ID" value="ANY19406.1"/>
    <property type="molecule type" value="Genomic_DNA"/>
</dbReference>
<name>A0A1B2AB83_9SPHN</name>
<organism evidence="1 2">
    <name type="scientific">Tsuneonella dongtanensis</name>
    <dbReference type="NCBI Taxonomy" id="692370"/>
    <lineage>
        <taxon>Bacteria</taxon>
        <taxon>Pseudomonadati</taxon>
        <taxon>Pseudomonadota</taxon>
        <taxon>Alphaproteobacteria</taxon>
        <taxon>Sphingomonadales</taxon>
        <taxon>Erythrobacteraceae</taxon>
        <taxon>Tsuneonella</taxon>
    </lineage>
</organism>
<evidence type="ECO:0000313" key="2">
    <source>
        <dbReference type="Proteomes" id="UP000092932"/>
    </source>
</evidence>
<accession>A0A1B2AB83</accession>
<dbReference type="AlphaFoldDB" id="A0A1B2AB83"/>